<gene>
    <name evidence="12 14 15" type="primary">KLRD1</name>
</gene>
<keyword evidence="2 10" id="KW-0812">Transmembrane</keyword>
<dbReference type="InterPro" id="IPR033992">
    <property type="entry name" value="NKR-like_CTLD"/>
</dbReference>
<dbReference type="RefSeq" id="XP_008695673.1">
    <property type="nucleotide sequence ID" value="XM_008697451.2"/>
</dbReference>
<accession>A0A384CMH7</accession>
<feature type="transmembrane region" description="Helical" evidence="10">
    <location>
        <begin position="12"/>
        <end position="31"/>
    </location>
</feature>
<name>A0A384CMH7_URSMA</name>
<dbReference type="GO" id="GO:0045953">
    <property type="term" value="P:negative regulation of natural killer cell mediated cytotoxicity"/>
    <property type="evidence" value="ECO:0007669"/>
    <property type="project" value="Ensembl"/>
</dbReference>
<dbReference type="InterPro" id="IPR001304">
    <property type="entry name" value="C-type_lectin-like"/>
</dbReference>
<dbReference type="GO" id="GO:0023030">
    <property type="term" value="F:MHC class Ib protein binding, via antigen binding groove"/>
    <property type="evidence" value="ECO:0007669"/>
    <property type="project" value="Ensembl"/>
</dbReference>
<comment type="subcellular location">
    <subcellularLocation>
        <location evidence="1">Membrane</location>
        <topology evidence="1">Single-pass type II membrane protein</topology>
    </subcellularLocation>
</comment>
<evidence type="ECO:0000256" key="8">
    <source>
        <dbReference type="ARBA" id="ARBA00041193"/>
    </source>
</evidence>
<dbReference type="GO" id="GO:0062082">
    <property type="term" value="F:HLA-E specific inhibitory MHC class Ib receptor activity"/>
    <property type="evidence" value="ECO:0007669"/>
    <property type="project" value="Ensembl"/>
</dbReference>
<dbReference type="GO" id="GO:0043235">
    <property type="term" value="C:receptor complex"/>
    <property type="evidence" value="ECO:0007669"/>
    <property type="project" value="Ensembl"/>
</dbReference>
<reference evidence="12" key="1">
    <citation type="submission" date="2019-03" db="UniProtKB">
        <authorList>
            <consortium name="Ensembl"/>
        </authorList>
    </citation>
    <scope>IDENTIFICATION</scope>
</reference>
<evidence type="ECO:0000256" key="4">
    <source>
        <dbReference type="ARBA" id="ARBA00022968"/>
    </source>
</evidence>
<evidence type="ECO:0000256" key="5">
    <source>
        <dbReference type="ARBA" id="ARBA00022989"/>
    </source>
</evidence>
<keyword evidence="4" id="KW-0735">Signal-anchor</keyword>
<dbReference type="CTD" id="3824"/>
<dbReference type="InterPro" id="IPR050919">
    <property type="entry name" value="NKG2/CD94_NK_receptors"/>
</dbReference>
<dbReference type="GO" id="GO:0002228">
    <property type="term" value="P:natural killer cell mediated immunity"/>
    <property type="evidence" value="ECO:0007669"/>
    <property type="project" value="Ensembl"/>
</dbReference>
<dbReference type="KEGG" id="umr:103669132"/>
<dbReference type="GO" id="GO:0045954">
    <property type="term" value="P:positive regulation of natural killer cell mediated cytotoxicity"/>
    <property type="evidence" value="ECO:0007669"/>
    <property type="project" value="Ensembl"/>
</dbReference>
<proteinExistence type="predicted"/>
<keyword evidence="3" id="KW-0430">Lectin</keyword>
<dbReference type="PROSITE" id="PS50041">
    <property type="entry name" value="C_TYPE_LECTIN_2"/>
    <property type="match status" value="1"/>
</dbReference>
<dbReference type="OrthoDB" id="8950604at2759"/>
<reference evidence="14 15" key="2">
    <citation type="submission" date="2025-04" db="UniProtKB">
        <authorList>
            <consortium name="RefSeq"/>
        </authorList>
    </citation>
    <scope>IDENTIFICATION</scope>
    <source>
        <tissue evidence="14 15">Whole blood</tissue>
    </source>
</reference>
<dbReference type="SMART" id="SM00034">
    <property type="entry name" value="CLECT"/>
    <property type="match status" value="1"/>
</dbReference>
<dbReference type="Ensembl" id="ENSUMAT00000026335.1">
    <property type="protein sequence ID" value="ENSUMAP00000022210.1"/>
    <property type="gene ID" value="ENSUMAG00000016266.1"/>
</dbReference>
<dbReference type="GO" id="GO:0023024">
    <property type="term" value="F:MHC class I protein complex binding"/>
    <property type="evidence" value="ECO:0007669"/>
    <property type="project" value="Ensembl"/>
</dbReference>
<dbReference type="GeneTree" id="ENSGT00940000160107"/>
<evidence type="ECO:0000256" key="3">
    <source>
        <dbReference type="ARBA" id="ARBA00022734"/>
    </source>
</evidence>
<dbReference type="Pfam" id="PF00059">
    <property type="entry name" value="Lectin_C"/>
    <property type="match status" value="1"/>
</dbReference>
<dbReference type="OMA" id="RFICERK"/>
<dbReference type="GeneID" id="103669132"/>
<keyword evidence="13" id="KW-1185">Reference proteome</keyword>
<feature type="domain" description="C-type lectin" evidence="11">
    <location>
        <begin position="68"/>
        <end position="175"/>
    </location>
</feature>
<keyword evidence="5 10" id="KW-1133">Transmembrane helix</keyword>
<dbReference type="GO" id="GO:0030246">
    <property type="term" value="F:carbohydrate binding"/>
    <property type="evidence" value="ECO:0007669"/>
    <property type="project" value="UniProtKB-KW"/>
</dbReference>
<dbReference type="AlphaFoldDB" id="A0A384CMH7"/>
<evidence type="ECO:0000313" key="15">
    <source>
        <dbReference type="RefSeq" id="XP_008695674.1"/>
    </source>
</evidence>
<evidence type="ECO:0000256" key="9">
    <source>
        <dbReference type="ARBA" id="ARBA00041489"/>
    </source>
</evidence>
<evidence type="ECO:0000313" key="14">
    <source>
        <dbReference type="RefSeq" id="XP_008695673.1"/>
    </source>
</evidence>
<dbReference type="PANTHER" id="PTHR22800">
    <property type="entry name" value="C-TYPE LECTIN PROTEINS"/>
    <property type="match status" value="1"/>
</dbReference>
<dbReference type="Gene3D" id="3.10.100.10">
    <property type="entry name" value="Mannose-Binding Protein A, subunit A"/>
    <property type="match status" value="1"/>
</dbReference>
<evidence type="ECO:0000256" key="2">
    <source>
        <dbReference type="ARBA" id="ARBA00022692"/>
    </source>
</evidence>
<dbReference type="GO" id="GO:1990405">
    <property type="term" value="F:protein antigen binding"/>
    <property type="evidence" value="ECO:0007669"/>
    <property type="project" value="Ensembl"/>
</dbReference>
<dbReference type="CDD" id="cd03593">
    <property type="entry name" value="CLECT_NK_receptors_like"/>
    <property type="match status" value="1"/>
</dbReference>
<dbReference type="SUPFAM" id="SSF56436">
    <property type="entry name" value="C-type lectin-like"/>
    <property type="match status" value="1"/>
</dbReference>
<dbReference type="STRING" id="29073.ENSUMAP00000022210"/>
<protein>
    <recommendedName>
        <fullName evidence="8">Natural killer cells antigen CD94</fullName>
    </recommendedName>
    <alternativeName>
        <fullName evidence="9">Killer cell lectin-like receptor subfamily D member 1</fullName>
    </alternativeName>
</protein>
<keyword evidence="7" id="KW-0325">Glycoprotein</keyword>
<dbReference type="PANTHER" id="PTHR22800:SF252">
    <property type="entry name" value="NATURAL KILLER CELLS ANTIGEN CD94"/>
    <property type="match status" value="1"/>
</dbReference>
<sequence length="179" mass="20380">MKASQTTPWNLISGILGVTCLLLMATMGILLQNLYSKQSIQPTLSPDAVTELQKGSSCCSCPEKWIGDQCNCYFFSGELKTWKESRDFCASQNSSLLQIQNGEKLHFAISSTYYYWIGLSYHKERSAWLWEDGSTVSQDLLPLVQGLRKEKCVMYSSGRSVLDEPCEEKYRFICERKLI</sequence>
<evidence type="ECO:0000256" key="6">
    <source>
        <dbReference type="ARBA" id="ARBA00023136"/>
    </source>
</evidence>
<dbReference type="InterPro" id="IPR016186">
    <property type="entry name" value="C-type_lectin-like/link_sf"/>
</dbReference>
<evidence type="ECO:0000256" key="10">
    <source>
        <dbReference type="SAM" id="Phobius"/>
    </source>
</evidence>
<evidence type="ECO:0000256" key="1">
    <source>
        <dbReference type="ARBA" id="ARBA00004606"/>
    </source>
</evidence>
<evidence type="ECO:0000313" key="13">
    <source>
        <dbReference type="Proteomes" id="UP000261680"/>
    </source>
</evidence>
<evidence type="ECO:0000256" key="7">
    <source>
        <dbReference type="ARBA" id="ARBA00023180"/>
    </source>
</evidence>
<dbReference type="RefSeq" id="XP_008695674.1">
    <property type="nucleotide sequence ID" value="XM_008697452.2"/>
</dbReference>
<evidence type="ECO:0000259" key="11">
    <source>
        <dbReference type="PROSITE" id="PS50041"/>
    </source>
</evidence>
<dbReference type="Proteomes" id="UP000261680">
    <property type="component" value="Unplaced"/>
</dbReference>
<evidence type="ECO:0000313" key="12">
    <source>
        <dbReference type="Ensembl" id="ENSUMAP00000022210"/>
    </source>
</evidence>
<dbReference type="InterPro" id="IPR016187">
    <property type="entry name" value="CTDL_fold"/>
</dbReference>
<dbReference type="GO" id="GO:0002223">
    <property type="term" value="P:stimulatory C-type lectin receptor signaling pathway"/>
    <property type="evidence" value="ECO:0007669"/>
    <property type="project" value="Ensembl"/>
</dbReference>
<dbReference type="GO" id="GO:0009897">
    <property type="term" value="C:external side of plasma membrane"/>
    <property type="evidence" value="ECO:0007669"/>
    <property type="project" value="Ensembl"/>
</dbReference>
<keyword evidence="6 10" id="KW-0472">Membrane</keyword>
<organism evidence="13 15">
    <name type="scientific">Ursus maritimus</name>
    <name type="common">Polar bear</name>
    <name type="synonym">Thalarctos maritimus</name>
    <dbReference type="NCBI Taxonomy" id="29073"/>
    <lineage>
        <taxon>Eukaryota</taxon>
        <taxon>Metazoa</taxon>
        <taxon>Chordata</taxon>
        <taxon>Craniata</taxon>
        <taxon>Vertebrata</taxon>
        <taxon>Euteleostomi</taxon>
        <taxon>Mammalia</taxon>
        <taxon>Eutheria</taxon>
        <taxon>Laurasiatheria</taxon>
        <taxon>Carnivora</taxon>
        <taxon>Caniformia</taxon>
        <taxon>Ursidae</taxon>
        <taxon>Ursus</taxon>
    </lineage>
</organism>
<dbReference type="GO" id="GO:0001915">
    <property type="term" value="P:negative regulation of T cell mediated cytotoxicity"/>
    <property type="evidence" value="ECO:0007669"/>
    <property type="project" value="Ensembl"/>
</dbReference>